<dbReference type="STRING" id="416450.A0A1V6QMJ9"/>
<dbReference type="EMBL" id="MDYN01000001">
    <property type="protein sequence ID" value="OQD90405.1"/>
    <property type="molecule type" value="Genomic_DNA"/>
</dbReference>
<keyword evidence="2" id="KW-0812">Transmembrane</keyword>
<accession>A0A1V6QMJ9</accession>
<protein>
    <submittedName>
        <fullName evidence="3">Uncharacterized protein</fullName>
    </submittedName>
</protein>
<dbReference type="AlphaFoldDB" id="A0A1V6QMJ9"/>
<gene>
    <name evidence="3" type="ORF">PENANT_c001G08470</name>
</gene>
<dbReference type="Proteomes" id="UP000191672">
    <property type="component" value="Unassembled WGS sequence"/>
</dbReference>
<organism evidence="3 4">
    <name type="scientific">Penicillium antarcticum</name>
    <dbReference type="NCBI Taxonomy" id="416450"/>
    <lineage>
        <taxon>Eukaryota</taxon>
        <taxon>Fungi</taxon>
        <taxon>Dikarya</taxon>
        <taxon>Ascomycota</taxon>
        <taxon>Pezizomycotina</taxon>
        <taxon>Eurotiomycetes</taxon>
        <taxon>Eurotiomycetidae</taxon>
        <taxon>Eurotiales</taxon>
        <taxon>Aspergillaceae</taxon>
        <taxon>Penicillium</taxon>
    </lineage>
</organism>
<evidence type="ECO:0000256" key="2">
    <source>
        <dbReference type="SAM" id="Phobius"/>
    </source>
</evidence>
<feature type="transmembrane region" description="Helical" evidence="2">
    <location>
        <begin position="54"/>
        <end position="72"/>
    </location>
</feature>
<feature type="compositionally biased region" description="Polar residues" evidence="1">
    <location>
        <begin position="155"/>
        <end position="174"/>
    </location>
</feature>
<reference evidence="4" key="1">
    <citation type="journal article" date="2017" name="Nat. Microbiol.">
        <title>Global analysis of biosynthetic gene clusters reveals vast potential of secondary metabolite production in Penicillium species.</title>
        <authorList>
            <person name="Nielsen J.C."/>
            <person name="Grijseels S."/>
            <person name="Prigent S."/>
            <person name="Ji B."/>
            <person name="Dainat J."/>
            <person name="Nielsen K.F."/>
            <person name="Frisvad J.C."/>
            <person name="Workman M."/>
            <person name="Nielsen J."/>
        </authorList>
    </citation>
    <scope>NUCLEOTIDE SEQUENCE [LARGE SCALE GENOMIC DNA]</scope>
    <source>
        <strain evidence="4">IBT 31811</strain>
    </source>
</reference>
<evidence type="ECO:0000256" key="1">
    <source>
        <dbReference type="SAM" id="MobiDB-lite"/>
    </source>
</evidence>
<keyword evidence="2" id="KW-0472">Membrane</keyword>
<sequence>MFKTPKLSEMDLFRSQHKLKVHLVQLLLAIVIIALSVARLFLSGQKPRTRASTMGLGMGAKSLVIILYQLLTEHVSRFRRWASLKANLILNSLEIVFWAAVVFLVLQANLQVCVGTSCALGWVVIVLSGNMSILSVYATLISYLDYRYYKANGQDRGSTTKPELPLYSTSDLRT</sequence>
<evidence type="ECO:0000313" key="4">
    <source>
        <dbReference type="Proteomes" id="UP000191672"/>
    </source>
</evidence>
<feature type="transmembrane region" description="Helical" evidence="2">
    <location>
        <begin position="119"/>
        <end position="144"/>
    </location>
</feature>
<keyword evidence="2" id="KW-1133">Transmembrane helix</keyword>
<comment type="caution">
    <text evidence="3">The sequence shown here is derived from an EMBL/GenBank/DDBJ whole genome shotgun (WGS) entry which is preliminary data.</text>
</comment>
<feature type="transmembrane region" description="Helical" evidence="2">
    <location>
        <begin position="84"/>
        <end position="107"/>
    </location>
</feature>
<feature type="transmembrane region" description="Helical" evidence="2">
    <location>
        <begin position="21"/>
        <end position="42"/>
    </location>
</feature>
<feature type="region of interest" description="Disordered" evidence="1">
    <location>
        <begin position="154"/>
        <end position="174"/>
    </location>
</feature>
<name>A0A1V6QMJ9_9EURO</name>
<keyword evidence="4" id="KW-1185">Reference proteome</keyword>
<proteinExistence type="predicted"/>
<evidence type="ECO:0000313" key="3">
    <source>
        <dbReference type="EMBL" id="OQD90405.1"/>
    </source>
</evidence>